<dbReference type="RefSeq" id="XP_024583919.1">
    <property type="nucleotide sequence ID" value="XM_024718529.1"/>
</dbReference>
<dbReference type="GeneID" id="36399473"/>
<dbReference type="Proteomes" id="UP000054928">
    <property type="component" value="Unassembled WGS sequence"/>
</dbReference>
<reference evidence="2" key="1">
    <citation type="submission" date="2014-09" db="EMBL/GenBank/DDBJ databases">
        <authorList>
            <person name="Sharma Rahul"/>
            <person name="Thines Marco"/>
        </authorList>
    </citation>
    <scope>NUCLEOTIDE SEQUENCE [LARGE SCALE GENOMIC DNA]</scope>
</reference>
<sequence>MQTRYEQAAMFPLVHVWCDYLVARKVFSSFADDKTRILCAFQNIFKEESSVQVSRRLVDNTTMLRCHRTKNVFLMEICVANDYSAVAHVCRGDYLVAGADPLVFICDQDIFVIGLMKTFLLFGAQGA</sequence>
<dbReference type="AlphaFoldDB" id="A0A0P1B1W2"/>
<evidence type="ECO:0000313" key="1">
    <source>
        <dbReference type="EMBL" id="CEG47550.1"/>
    </source>
</evidence>
<evidence type="ECO:0000313" key="2">
    <source>
        <dbReference type="Proteomes" id="UP000054928"/>
    </source>
</evidence>
<organism evidence="1 2">
    <name type="scientific">Plasmopara halstedii</name>
    <name type="common">Downy mildew of sunflower</name>
    <dbReference type="NCBI Taxonomy" id="4781"/>
    <lineage>
        <taxon>Eukaryota</taxon>
        <taxon>Sar</taxon>
        <taxon>Stramenopiles</taxon>
        <taxon>Oomycota</taxon>
        <taxon>Peronosporomycetes</taxon>
        <taxon>Peronosporales</taxon>
        <taxon>Peronosporaceae</taxon>
        <taxon>Plasmopara</taxon>
    </lineage>
</organism>
<proteinExistence type="predicted"/>
<dbReference type="EMBL" id="CCYD01002589">
    <property type="protein sequence ID" value="CEG47550.1"/>
    <property type="molecule type" value="Genomic_DNA"/>
</dbReference>
<accession>A0A0P1B1W2</accession>
<name>A0A0P1B1W2_PLAHL</name>
<protein>
    <submittedName>
        <fullName evidence="1">Uncharacterized protein</fullName>
    </submittedName>
</protein>
<keyword evidence="2" id="KW-1185">Reference proteome</keyword>